<dbReference type="InterPro" id="IPR046373">
    <property type="entry name" value="Acyl-CoA_Oxase/DH_mid-dom_sf"/>
</dbReference>
<dbReference type="InterPro" id="IPR009075">
    <property type="entry name" value="AcylCo_DH/oxidase_C"/>
</dbReference>
<name>A0A7I9V1W4_9ACTN</name>
<dbReference type="InterPro" id="IPR013786">
    <property type="entry name" value="AcylCoA_DH/ox_N"/>
</dbReference>
<evidence type="ECO:0000259" key="7">
    <source>
        <dbReference type="Pfam" id="PF02771"/>
    </source>
</evidence>
<dbReference type="InterPro" id="IPR009100">
    <property type="entry name" value="AcylCoA_DH/oxidase_NM_dom_sf"/>
</dbReference>
<dbReference type="PANTHER" id="PTHR43884:SF20">
    <property type="entry name" value="ACYL-COA DEHYDROGENASE FADE28"/>
    <property type="match status" value="1"/>
</dbReference>
<dbReference type="EMBL" id="BJOU01000017">
    <property type="protein sequence ID" value="GED99060.1"/>
    <property type="molecule type" value="Genomic_DNA"/>
</dbReference>
<dbReference type="Gene3D" id="1.10.540.10">
    <property type="entry name" value="Acyl-CoA dehydrogenase/oxidase, N-terminal domain"/>
    <property type="match status" value="1"/>
</dbReference>
<evidence type="ECO:0000259" key="6">
    <source>
        <dbReference type="Pfam" id="PF00441"/>
    </source>
</evidence>
<dbReference type="InterPro" id="IPR037069">
    <property type="entry name" value="AcylCoA_DH/ox_N_sf"/>
</dbReference>
<evidence type="ECO:0000313" key="9">
    <source>
        <dbReference type="Proteomes" id="UP000444980"/>
    </source>
</evidence>
<keyword evidence="4" id="KW-0274">FAD</keyword>
<organism evidence="8 9">
    <name type="scientific">Gordonia crocea</name>
    <dbReference type="NCBI Taxonomy" id="589162"/>
    <lineage>
        <taxon>Bacteria</taxon>
        <taxon>Bacillati</taxon>
        <taxon>Actinomycetota</taxon>
        <taxon>Actinomycetes</taxon>
        <taxon>Mycobacteriales</taxon>
        <taxon>Gordoniaceae</taxon>
        <taxon>Gordonia</taxon>
    </lineage>
</organism>
<dbReference type="GO" id="GO:0003995">
    <property type="term" value="F:acyl-CoA dehydrogenase activity"/>
    <property type="evidence" value="ECO:0007669"/>
    <property type="project" value="TreeGrafter"/>
</dbReference>
<dbReference type="CDD" id="cd00567">
    <property type="entry name" value="ACAD"/>
    <property type="match status" value="1"/>
</dbReference>
<dbReference type="Pfam" id="PF00441">
    <property type="entry name" value="Acyl-CoA_dh_1"/>
    <property type="match status" value="1"/>
</dbReference>
<feature type="domain" description="Acyl-CoA dehydrogenase/oxidase C-terminal" evidence="6">
    <location>
        <begin position="239"/>
        <end position="356"/>
    </location>
</feature>
<reference evidence="9" key="1">
    <citation type="submission" date="2019-06" db="EMBL/GenBank/DDBJ databases">
        <title>Gordonia isolated from sludge of a wastewater treatment plant.</title>
        <authorList>
            <person name="Tamura T."/>
            <person name="Aoyama K."/>
            <person name="Kang Y."/>
            <person name="Saito S."/>
            <person name="Akiyama N."/>
            <person name="Yazawa K."/>
            <person name="Gonoi T."/>
            <person name="Mikami Y."/>
        </authorList>
    </citation>
    <scope>NUCLEOTIDE SEQUENCE [LARGE SCALE GENOMIC DNA]</scope>
    <source>
        <strain evidence="9">NBRC 107697</strain>
    </source>
</reference>
<dbReference type="Gene3D" id="1.20.140.10">
    <property type="entry name" value="Butyryl-CoA Dehydrogenase, subunit A, domain 3"/>
    <property type="match status" value="1"/>
</dbReference>
<comment type="cofactor">
    <cofactor evidence="1">
        <name>FAD</name>
        <dbReference type="ChEBI" id="CHEBI:57692"/>
    </cofactor>
</comment>
<proteinExistence type="inferred from homology"/>
<dbReference type="Pfam" id="PF02771">
    <property type="entry name" value="Acyl-CoA_dh_N"/>
    <property type="match status" value="1"/>
</dbReference>
<dbReference type="PANTHER" id="PTHR43884">
    <property type="entry name" value="ACYL-COA DEHYDROGENASE"/>
    <property type="match status" value="1"/>
</dbReference>
<dbReference type="GO" id="GO:0050660">
    <property type="term" value="F:flavin adenine dinucleotide binding"/>
    <property type="evidence" value="ECO:0007669"/>
    <property type="project" value="InterPro"/>
</dbReference>
<dbReference type="AlphaFoldDB" id="A0A7I9V1W4"/>
<comment type="similarity">
    <text evidence="2">Belongs to the acyl-CoA dehydrogenase family.</text>
</comment>
<comment type="caution">
    <text evidence="8">The sequence shown here is derived from an EMBL/GenBank/DDBJ whole genome shotgun (WGS) entry which is preliminary data.</text>
</comment>
<dbReference type="SUPFAM" id="SSF47203">
    <property type="entry name" value="Acyl-CoA dehydrogenase C-terminal domain-like"/>
    <property type="match status" value="1"/>
</dbReference>
<keyword evidence="5" id="KW-0560">Oxidoreductase</keyword>
<evidence type="ECO:0000256" key="5">
    <source>
        <dbReference type="ARBA" id="ARBA00023002"/>
    </source>
</evidence>
<dbReference type="InterPro" id="IPR036250">
    <property type="entry name" value="AcylCo_DH-like_C"/>
</dbReference>
<sequence length="377" mass="38431">MDFTTDETTGELLALVRDITAKLSTTERVAELEAQGAPLDAALWRELGNAGLIGLELPEGLADVGGGRTTVDTVTVATQLGRALGVVPYASTAIAVLPTLAQWSAPARDGWVARVAAGEAVIAVAVDEDAVYDPYSPALRLGAGEPATSTPADGVLNGTKVNVAFATAADALLVTADGSGGPVAALVAADAPGLSVIPTPSTGLLPTAQVDFTDVAVPAENIVAAGTGAVAALVDRLTLAACAEQCGILDEALRLTAAYAADREQFDRKIGSFQAVAQRLADGYIDVQGLVLTTTQAAWQLAEGLDAASAIDTAKFWAGQAGHRVAHTAVHVHGGVGLDTSHPTHRYFLRAKHNEFALAAEPAVLARLGDRLAGEPA</sequence>
<evidence type="ECO:0000256" key="2">
    <source>
        <dbReference type="ARBA" id="ARBA00009347"/>
    </source>
</evidence>
<accession>A0A7I9V1W4</accession>
<feature type="domain" description="Acyl-CoA dehydrogenase/oxidase N-terminal" evidence="7">
    <location>
        <begin position="11"/>
        <end position="119"/>
    </location>
</feature>
<evidence type="ECO:0000256" key="1">
    <source>
        <dbReference type="ARBA" id="ARBA00001974"/>
    </source>
</evidence>
<protein>
    <submittedName>
        <fullName evidence="8">Acyl-CoA dehydrogenase</fullName>
    </submittedName>
</protein>
<dbReference type="Proteomes" id="UP000444980">
    <property type="component" value="Unassembled WGS sequence"/>
</dbReference>
<evidence type="ECO:0000256" key="4">
    <source>
        <dbReference type="ARBA" id="ARBA00022827"/>
    </source>
</evidence>
<keyword evidence="9" id="KW-1185">Reference proteome</keyword>
<evidence type="ECO:0000313" key="8">
    <source>
        <dbReference type="EMBL" id="GED99060.1"/>
    </source>
</evidence>
<dbReference type="Gene3D" id="2.40.110.10">
    <property type="entry name" value="Butyryl-CoA Dehydrogenase, subunit A, domain 2"/>
    <property type="match status" value="1"/>
</dbReference>
<keyword evidence="3" id="KW-0285">Flavoprotein</keyword>
<dbReference type="OrthoDB" id="4319499at2"/>
<dbReference type="RefSeq" id="WP_161928385.1">
    <property type="nucleotide sequence ID" value="NZ_BJOU01000017.1"/>
</dbReference>
<gene>
    <name evidence="8" type="ORF">nbrc107697_30990</name>
</gene>
<evidence type="ECO:0000256" key="3">
    <source>
        <dbReference type="ARBA" id="ARBA00022630"/>
    </source>
</evidence>
<dbReference type="SUPFAM" id="SSF56645">
    <property type="entry name" value="Acyl-CoA dehydrogenase NM domain-like"/>
    <property type="match status" value="1"/>
</dbReference>